<sequence>MSTYTVRAPNGRAYKIQGPPGATQAQVEAAVLKAYPEAGMREREHRRSEAFARGAARGFEKVGTFFAGAIGDLVDKFGITPAEATAWASENLSGKSPAEAQRIAQNLKTLPGFGDLISAGGKAREVKAEAVQRQRPNAFLAGNIVGDVAVTAPLGGLVAKPVTMLAKAAPRMAPVLAPIARSIETAGMSTGIKATTAVRRAVDAALRVVTGATTGGATSVLLGDAADEGVAVGAAVSLLPLIGRYGVGPVWDALRGRVGQTRAAKIFRESLGANVDAAREAFRNASAEGKRTASQVLARVGIDADTFFATGDLVAKSGSGTGALDDIARGQEAAMKATVDAAAGALTRRGSRVAATEQRAATTAKAMPIMNESLDAANVNTQNVLAAQRAATAGRQAAEVETNTARRLLTAAERQRQPLDVINDIDTRFDTNIFDMNAINQQRGRVGGLERFGSGAAERGLEAGAAARTAEQRLAELKNAGVAPLDAGALSGRLRQMANVERANPEKASLLTGFANQLEDLARANGGVIDARDLYELRKDAGGIVERLLRGSPPDAIRRRTAEVVGATRPLIDDAIQAAGGARWREYLETFSAGMDEARGIELSDFARKLFTDQPEQFQRLMRGDRPDIVKRFFGAGRDDIAEALGPVRLPALKGVAVDLGVDKRIKDLITPGATARANELMRSPTNVIAEASRSLPFNVGYPLSAASDIFENRVVAPRVVKALERGFASPQGANALLAFKSAGERGINLLDSLSPDTLRALQQFGIQIGREPPTNAMNR</sequence>
<name>A0A6J5S4Y9_9CAUD</name>
<protein>
    <submittedName>
        <fullName evidence="1">Uncharacterized protein</fullName>
    </submittedName>
</protein>
<accession>A0A6J5S4Y9</accession>
<proteinExistence type="predicted"/>
<organism evidence="1">
    <name type="scientific">uncultured Caudovirales phage</name>
    <dbReference type="NCBI Taxonomy" id="2100421"/>
    <lineage>
        <taxon>Viruses</taxon>
        <taxon>Duplodnaviria</taxon>
        <taxon>Heunggongvirae</taxon>
        <taxon>Uroviricota</taxon>
        <taxon>Caudoviricetes</taxon>
        <taxon>Peduoviridae</taxon>
        <taxon>Maltschvirus</taxon>
        <taxon>Maltschvirus maltsch</taxon>
    </lineage>
</organism>
<evidence type="ECO:0000313" key="1">
    <source>
        <dbReference type="EMBL" id="CAB4202565.1"/>
    </source>
</evidence>
<dbReference type="EMBL" id="LR797326">
    <property type="protein sequence ID" value="CAB4202565.1"/>
    <property type="molecule type" value="Genomic_DNA"/>
</dbReference>
<reference evidence="1" key="1">
    <citation type="submission" date="2020-05" db="EMBL/GenBank/DDBJ databases">
        <authorList>
            <person name="Chiriac C."/>
            <person name="Salcher M."/>
            <person name="Ghai R."/>
            <person name="Kavagutti S V."/>
        </authorList>
    </citation>
    <scope>NUCLEOTIDE SEQUENCE</scope>
</reference>
<gene>
    <name evidence="1" type="ORF">UFOVP1366_34</name>
</gene>